<evidence type="ECO:0000313" key="4">
    <source>
        <dbReference type="EMBL" id="PTM33835.1"/>
    </source>
</evidence>
<dbReference type="InterPro" id="IPR049607">
    <property type="entry name" value="YrbN-like"/>
</dbReference>
<dbReference type="AlphaFoldDB" id="A0A2T4XV89"/>
<dbReference type="EMBL" id="JAOCIY010000008">
    <property type="protein sequence ID" value="MDH1478795.1"/>
    <property type="molecule type" value="Genomic_DNA"/>
</dbReference>
<comment type="caution">
    <text evidence="4">The sequence shown here is derived from an EMBL/GenBank/DDBJ whole genome shotgun (WGS) entry which is preliminary data.</text>
</comment>
<sequence length="26" mass="2915">MKIADHFHDELSRLAAIDIEALVLHG</sequence>
<organism evidence="4 6">
    <name type="scientific">Enterobacter cloacae</name>
    <dbReference type="NCBI Taxonomy" id="550"/>
    <lineage>
        <taxon>Bacteria</taxon>
        <taxon>Pseudomonadati</taxon>
        <taxon>Pseudomonadota</taxon>
        <taxon>Gammaproteobacteria</taxon>
        <taxon>Enterobacterales</taxon>
        <taxon>Enterobacteriaceae</taxon>
        <taxon>Enterobacter</taxon>
        <taxon>Enterobacter cloacae complex</taxon>
    </lineage>
</organism>
<gene>
    <name evidence="4" type="primary">yrbN</name>
    <name evidence="4" type="ORF">DA103_20450</name>
    <name evidence="5" type="ORF">DM877_10165</name>
    <name evidence="3" type="ORF">N5E88_04695</name>
    <name evidence="2" type="ORF">N7383_01695</name>
    <name evidence="1" type="ORF">P3S46_14135</name>
</gene>
<evidence type="ECO:0000313" key="3">
    <source>
        <dbReference type="EMBL" id="MDH1478795.1"/>
    </source>
</evidence>
<proteinExistence type="predicted"/>
<accession>A0A2T4XV89</accession>
<evidence type="ECO:0000313" key="7">
    <source>
        <dbReference type="Proteomes" id="UP000290875"/>
    </source>
</evidence>
<dbReference type="Proteomes" id="UP001161707">
    <property type="component" value="Unassembled WGS sequence"/>
</dbReference>
<reference evidence="1" key="4">
    <citation type="submission" date="2023-03" db="EMBL/GenBank/DDBJ databases">
        <title>A Study on Prevalence and Characterization of Enterobacter cloacae strains in China.</title>
        <authorList>
            <person name="Zheng Z."/>
        </authorList>
    </citation>
    <scope>NUCLEOTIDE SEQUENCE</scope>
    <source>
        <strain evidence="1">EC77</strain>
    </source>
</reference>
<reference evidence="4 6" key="1">
    <citation type="submission" date="2018-04" db="EMBL/GenBank/DDBJ databases">
        <title>Genome sequencing reveals highly heavy metal resistance and biotechnology application of the novel Enterobacter cloacae amazonensis isolated from wastewater river in Manaus - Amazonas.</title>
        <authorList>
            <person name="Astolfi M.C.T."/>
            <person name="Carvalho E.B.D.S."/>
            <person name="Lacerda L.B."/>
            <person name="Pinto M.V."/>
            <person name="Nogueira V.B."/>
            <person name="Barros A.M."/>
            <person name="Astolfi-Filho S."/>
        </authorList>
    </citation>
    <scope>NUCLEOTIDE SEQUENCE [LARGE SCALE GENOMIC DNA]</scope>
    <source>
        <strain evidence="4">Amazonensis</strain>
        <strain evidence="6">amazonensis</strain>
    </source>
</reference>
<dbReference type="Proteomes" id="UP000290875">
    <property type="component" value="Unassembled WGS sequence"/>
</dbReference>
<reference evidence="5 7" key="2">
    <citation type="submission" date="2018-06" db="EMBL/GenBank/DDBJ databases">
        <title>Carbapenemase-producing Enterobacteriaceae present in wastewater treatment plant effluent and nearby surface waters in the US.</title>
        <authorList>
            <person name="Mathys D.A."/>
            <person name="Mollenkopf D.F."/>
            <person name="Feicht S.M."/>
            <person name="Adams R.J."/>
            <person name="Albers A.L."/>
            <person name="Grooters S.V."/>
            <person name="Stuever D.M."/>
            <person name="Daniels J.B."/>
            <person name="Wittum T.E."/>
        </authorList>
    </citation>
    <scope>NUCLEOTIDE SEQUENCE [LARGE SCALE GENOMIC DNA]</scope>
    <source>
        <strain evidence="5 7">GEO_4_Eff_A</strain>
    </source>
</reference>
<dbReference type="EMBL" id="PZPP01000018">
    <property type="protein sequence ID" value="PTM33835.1"/>
    <property type="molecule type" value="Genomic_DNA"/>
</dbReference>
<evidence type="ECO:0000313" key="6">
    <source>
        <dbReference type="Proteomes" id="UP000241614"/>
    </source>
</evidence>
<reference evidence="2" key="3">
    <citation type="submission" date="2022-09" db="EMBL/GenBank/DDBJ databases">
        <title>Intensive care unit water sources are persistently colonized with multi-drug resistant bacteria and are the site of extensive horizontal gene transfer of antibiotic resistance genes.</title>
        <authorList>
            <person name="Diorio-Toth L."/>
        </authorList>
    </citation>
    <scope>NUCLEOTIDE SEQUENCE</scope>
    <source>
        <strain evidence="3">GD03711</strain>
        <strain evidence="2">GD04139</strain>
    </source>
</reference>
<protein>
    <submittedName>
        <fullName evidence="4">Protein YrbN</fullName>
    </submittedName>
</protein>
<dbReference type="Proteomes" id="UP001215180">
    <property type="component" value="Unassembled WGS sequence"/>
</dbReference>
<dbReference type="EMBL" id="JAODZM010000002">
    <property type="protein sequence ID" value="MDH0194341.1"/>
    <property type="molecule type" value="Genomic_DNA"/>
</dbReference>
<name>A0A2T4XV89_ENTCL</name>
<evidence type="ECO:0000313" key="1">
    <source>
        <dbReference type="EMBL" id="MDF3638348.1"/>
    </source>
</evidence>
<evidence type="ECO:0000313" key="2">
    <source>
        <dbReference type="EMBL" id="MDH0194341.1"/>
    </source>
</evidence>
<dbReference type="NCBIfam" id="NF033440">
    <property type="entry name" value="small_YrbN"/>
    <property type="match status" value="1"/>
</dbReference>
<dbReference type="Proteomes" id="UP000241614">
    <property type="component" value="Unassembled WGS sequence"/>
</dbReference>
<dbReference type="RefSeq" id="WP_097533792.1">
    <property type="nucleotide sequence ID" value="NZ_AAXMGC020000007.1"/>
</dbReference>
<dbReference type="EMBL" id="QJSL01000008">
    <property type="protein sequence ID" value="RXW29140.1"/>
    <property type="molecule type" value="Genomic_DNA"/>
</dbReference>
<dbReference type="GeneID" id="83575358"/>
<dbReference type="EMBL" id="JARJGR010000846">
    <property type="protein sequence ID" value="MDF3638348.1"/>
    <property type="molecule type" value="Genomic_DNA"/>
</dbReference>
<evidence type="ECO:0000313" key="5">
    <source>
        <dbReference type="EMBL" id="RXW29140.1"/>
    </source>
</evidence>
<dbReference type="Proteomes" id="UP001158360">
    <property type="component" value="Unassembled WGS sequence"/>
</dbReference>